<evidence type="ECO:0000259" key="1">
    <source>
        <dbReference type="Pfam" id="PF05685"/>
    </source>
</evidence>
<dbReference type="InterPro" id="IPR012296">
    <property type="entry name" value="Nuclease_put_TT1808"/>
</dbReference>
<evidence type="ECO:0000313" key="2">
    <source>
        <dbReference type="EMBL" id="ACK68481.1"/>
    </source>
</evidence>
<dbReference type="eggNOG" id="COG4636">
    <property type="taxonomic scope" value="Bacteria"/>
</dbReference>
<dbReference type="Proteomes" id="UP000002384">
    <property type="component" value="Chromosome"/>
</dbReference>
<evidence type="ECO:0000313" key="3">
    <source>
        <dbReference type="Proteomes" id="UP000002384"/>
    </source>
</evidence>
<dbReference type="SUPFAM" id="SSF52980">
    <property type="entry name" value="Restriction endonuclease-like"/>
    <property type="match status" value="1"/>
</dbReference>
<accession>B7K7Z3</accession>
<dbReference type="EMBL" id="CP001291">
    <property type="protein sequence ID" value="ACK68481.1"/>
    <property type="molecule type" value="Genomic_DNA"/>
</dbReference>
<organism evidence="2 3">
    <name type="scientific">Gloeothece citriformis (strain PCC 7424)</name>
    <name type="common">Cyanothece sp. (strain PCC 7424)</name>
    <dbReference type="NCBI Taxonomy" id="65393"/>
    <lineage>
        <taxon>Bacteria</taxon>
        <taxon>Bacillati</taxon>
        <taxon>Cyanobacteriota</taxon>
        <taxon>Cyanophyceae</taxon>
        <taxon>Oscillatoriophycideae</taxon>
        <taxon>Chroococcales</taxon>
        <taxon>Aphanothecaceae</taxon>
        <taxon>Gloeothece</taxon>
        <taxon>Gloeothece citriformis</taxon>
    </lineage>
</organism>
<dbReference type="PANTHER" id="PTHR47152:SF1">
    <property type="entry name" value="SLL1186 PROTEIN"/>
    <property type="match status" value="1"/>
</dbReference>
<dbReference type="Gene3D" id="3.90.1570.10">
    <property type="entry name" value="tt1808, chain A"/>
    <property type="match status" value="1"/>
</dbReference>
<protein>
    <recommendedName>
        <fullName evidence="1">Putative restriction endonuclease domain-containing protein</fullName>
    </recommendedName>
</protein>
<dbReference type="STRING" id="65393.PCC7424_0007"/>
<dbReference type="RefSeq" id="WP_012597432.1">
    <property type="nucleotide sequence ID" value="NC_011729.1"/>
</dbReference>
<dbReference type="PANTHER" id="PTHR47152">
    <property type="entry name" value="SLR2084 PROTEIN-RELATED"/>
    <property type="match status" value="1"/>
</dbReference>
<feature type="domain" description="Putative restriction endonuclease" evidence="1">
    <location>
        <begin position="25"/>
        <end position="189"/>
    </location>
</feature>
<dbReference type="InterPro" id="IPR011335">
    <property type="entry name" value="Restrct_endonuc-II-like"/>
</dbReference>
<name>B7K7Z3_GLOC7</name>
<gene>
    <name evidence="2" type="ordered locus">PCC7424_0007</name>
</gene>
<dbReference type="PROSITE" id="PS00308">
    <property type="entry name" value="LECTIN_LEGUME_ALPHA"/>
    <property type="match status" value="1"/>
</dbReference>
<keyword evidence="3" id="KW-1185">Reference proteome</keyword>
<reference evidence="3" key="1">
    <citation type="journal article" date="2011" name="MBio">
        <title>Novel metabolic attributes of the genus Cyanothece, comprising a group of unicellular nitrogen-fixing Cyanobacteria.</title>
        <authorList>
            <person name="Bandyopadhyay A."/>
            <person name="Elvitigala T."/>
            <person name="Welsh E."/>
            <person name="Stockel J."/>
            <person name="Liberton M."/>
            <person name="Min H."/>
            <person name="Sherman L.A."/>
            <person name="Pakrasi H.B."/>
        </authorList>
    </citation>
    <scope>NUCLEOTIDE SEQUENCE [LARGE SCALE GENOMIC DNA]</scope>
    <source>
        <strain evidence="3">PCC 7424</strain>
    </source>
</reference>
<dbReference type="HOGENOM" id="CLU_098557_2_0_3"/>
<dbReference type="Pfam" id="PF05685">
    <property type="entry name" value="Uma2"/>
    <property type="match status" value="1"/>
</dbReference>
<dbReference type="OrthoDB" id="5768410at2"/>
<dbReference type="InterPro" id="IPR008538">
    <property type="entry name" value="Uma2"/>
</dbReference>
<dbReference type="InterPro" id="IPR000985">
    <property type="entry name" value="Lectin_LegA_CS"/>
</dbReference>
<proteinExistence type="predicted"/>
<dbReference type="AlphaFoldDB" id="B7K7Z3"/>
<dbReference type="KEGG" id="cyc:PCC7424_0007"/>
<sequence length="214" mass="24638">MFITINENTINLPPGGEVVLRHRTWEDYEQLLKSRQDKVIPKVYFNAKTQEILLMSPLPGHGKRINILQDLVKILLRYQNQDWEAFDPITLKRLNQAGVEPDACFYINNRQAILGKEKIDLTVDPPPDLGIEVDLTSTTSPGDYLAIAIPELWIYRRGELLIYLFENEQYKNSQESSTFEGIDVKRLLPQYVELGFTNGSSVALRQFEQDLTLL</sequence>
<dbReference type="CDD" id="cd06260">
    <property type="entry name" value="DUF820-like"/>
    <property type="match status" value="1"/>
</dbReference>